<keyword evidence="4" id="KW-0472">Membrane</keyword>
<evidence type="ECO:0000256" key="1">
    <source>
        <dbReference type="ARBA" id="ARBA00022741"/>
    </source>
</evidence>
<dbReference type="OrthoDB" id="9802448at2"/>
<keyword evidence="4" id="KW-0812">Transmembrane</keyword>
<keyword evidence="3" id="KW-0238">DNA-binding</keyword>
<keyword evidence="1" id="KW-0547">Nucleotide-binding</keyword>
<dbReference type="STRING" id="229203.SAMN05444338_110143"/>
<dbReference type="GO" id="GO:0005524">
    <property type="term" value="F:ATP binding"/>
    <property type="evidence" value="ECO:0007669"/>
    <property type="project" value="UniProtKB-KW"/>
</dbReference>
<dbReference type="Pfam" id="PF00488">
    <property type="entry name" value="MutS_V"/>
    <property type="match status" value="1"/>
</dbReference>
<keyword evidence="7" id="KW-1185">Reference proteome</keyword>
<dbReference type="SUPFAM" id="SSF48334">
    <property type="entry name" value="DNA repair protein MutS, domain III"/>
    <property type="match status" value="1"/>
</dbReference>
<dbReference type="RefSeq" id="WP_091433432.1">
    <property type="nucleotide sequence ID" value="NZ_FNMV01000010.1"/>
</dbReference>
<feature type="transmembrane region" description="Helical" evidence="4">
    <location>
        <begin position="205"/>
        <end position="226"/>
    </location>
</feature>
<dbReference type="PANTHER" id="PTHR11361:SF99">
    <property type="entry name" value="DNA MISMATCH REPAIR PROTEIN"/>
    <property type="match status" value="1"/>
</dbReference>
<dbReference type="SMART" id="SM00534">
    <property type="entry name" value="MUTSac"/>
    <property type="match status" value="1"/>
</dbReference>
<dbReference type="Gene3D" id="3.40.50.300">
    <property type="entry name" value="P-loop containing nucleotide triphosphate hydrolases"/>
    <property type="match status" value="1"/>
</dbReference>
<evidence type="ECO:0000313" key="7">
    <source>
        <dbReference type="Proteomes" id="UP000198569"/>
    </source>
</evidence>
<organism evidence="6 7">
    <name type="scientific">Flavobacterium degerlachei</name>
    <dbReference type="NCBI Taxonomy" id="229203"/>
    <lineage>
        <taxon>Bacteria</taxon>
        <taxon>Pseudomonadati</taxon>
        <taxon>Bacteroidota</taxon>
        <taxon>Flavobacteriia</taxon>
        <taxon>Flavobacteriales</taxon>
        <taxon>Flavobacteriaceae</taxon>
        <taxon>Flavobacterium</taxon>
    </lineage>
</organism>
<feature type="transmembrane region" description="Helical" evidence="4">
    <location>
        <begin position="232"/>
        <end position="250"/>
    </location>
</feature>
<dbReference type="PANTHER" id="PTHR11361">
    <property type="entry name" value="DNA MISMATCH REPAIR PROTEIN MUTS FAMILY MEMBER"/>
    <property type="match status" value="1"/>
</dbReference>
<sequence>MEIYSAKSKSHSQELNSINKKYNSVSFLRLISVLLFLGSLYFYIRDSKIIFLILAVVLFMSFVLLMRIHSKLLFKRKIKEALVKVNEEEISYLEKKSIPFENGIEFNDFQHPYAYDLDIFGEHSLFQNLNRTATFIGKKIMAKQLLMLSAAEEILNNQAAIKELSRKLDWRQEFMALAKITNDSQTSYEALLKWSKFPITRLPKWAIIASYVTPVLFFGTLVAYLFTTNSVFLSYLSYLFVANLIIFGKFHQRIQIEIANAENIDEIISQYSLILRKIEDETFHSTKLTALQQKLKFKDENASEHLKKLSGLFSNMDTVGNLVAASLFNGTFLFNLHVLKRLLDWKEKHATVLEEWLEVIGEFEMLNSLANFSYNNPEFVYPKLNADFKVDFSSLGHPLLNANTRVNNEVSFHPQSFMILTGSNMSGKSTFLRSLGVNMVLSAMGSVVCASSANVHPLPILVSMRLSDSLSDSESYFFAEIKRLKQIMDELEKNPAFVLLDEILRGTNSDDKRNGTIEVVKKVIAKKAIGAIATHDIEVCLTTNEYPDVLTNKCFEVEIVNDELNFDYKLRDGICKNKSATFLMKKMGVI</sequence>
<evidence type="ECO:0000259" key="5">
    <source>
        <dbReference type="SMART" id="SM00534"/>
    </source>
</evidence>
<dbReference type="InterPro" id="IPR000432">
    <property type="entry name" value="DNA_mismatch_repair_MutS_C"/>
</dbReference>
<dbReference type="GO" id="GO:0006298">
    <property type="term" value="P:mismatch repair"/>
    <property type="evidence" value="ECO:0007669"/>
    <property type="project" value="InterPro"/>
</dbReference>
<dbReference type="GO" id="GO:0140664">
    <property type="term" value="F:ATP-dependent DNA damage sensor activity"/>
    <property type="evidence" value="ECO:0007669"/>
    <property type="project" value="InterPro"/>
</dbReference>
<keyword evidence="2" id="KW-0067">ATP-binding</keyword>
<dbReference type="GO" id="GO:0005829">
    <property type="term" value="C:cytosol"/>
    <property type="evidence" value="ECO:0007669"/>
    <property type="project" value="TreeGrafter"/>
</dbReference>
<gene>
    <name evidence="6" type="ORF">SAMN05444338_110143</name>
</gene>
<dbReference type="GO" id="GO:0030983">
    <property type="term" value="F:mismatched DNA binding"/>
    <property type="evidence" value="ECO:0007669"/>
    <property type="project" value="InterPro"/>
</dbReference>
<evidence type="ECO:0000256" key="3">
    <source>
        <dbReference type="ARBA" id="ARBA00023125"/>
    </source>
</evidence>
<feature type="transmembrane region" description="Helical" evidence="4">
    <location>
        <begin position="27"/>
        <end position="44"/>
    </location>
</feature>
<dbReference type="SUPFAM" id="SSF52540">
    <property type="entry name" value="P-loop containing nucleoside triphosphate hydrolases"/>
    <property type="match status" value="1"/>
</dbReference>
<evidence type="ECO:0000313" key="6">
    <source>
        <dbReference type="EMBL" id="SDX46436.1"/>
    </source>
</evidence>
<dbReference type="EMBL" id="FNMV01000010">
    <property type="protein sequence ID" value="SDX46436.1"/>
    <property type="molecule type" value="Genomic_DNA"/>
</dbReference>
<reference evidence="7" key="1">
    <citation type="submission" date="2016-10" db="EMBL/GenBank/DDBJ databases">
        <authorList>
            <person name="Varghese N."/>
            <person name="Submissions S."/>
        </authorList>
    </citation>
    <scope>NUCLEOTIDE SEQUENCE [LARGE SCALE GENOMIC DNA]</scope>
    <source>
        <strain evidence="7">DSM 15718</strain>
    </source>
</reference>
<dbReference type="AlphaFoldDB" id="A0A1H3BX52"/>
<feature type="domain" description="DNA mismatch repair proteins mutS family" evidence="5">
    <location>
        <begin position="415"/>
        <end position="585"/>
    </location>
</feature>
<feature type="transmembrane region" description="Helical" evidence="4">
    <location>
        <begin position="50"/>
        <end position="68"/>
    </location>
</feature>
<evidence type="ECO:0000256" key="4">
    <source>
        <dbReference type="SAM" id="Phobius"/>
    </source>
</evidence>
<proteinExistence type="predicted"/>
<protein>
    <submittedName>
        <fullName evidence="6">MutS domain V</fullName>
    </submittedName>
</protein>
<dbReference type="InterPro" id="IPR045076">
    <property type="entry name" value="MutS"/>
</dbReference>
<dbReference type="InterPro" id="IPR036187">
    <property type="entry name" value="DNA_mismatch_repair_MutS_sf"/>
</dbReference>
<keyword evidence="4" id="KW-1133">Transmembrane helix</keyword>
<accession>A0A1H3BX52</accession>
<dbReference type="InterPro" id="IPR027417">
    <property type="entry name" value="P-loop_NTPase"/>
</dbReference>
<dbReference type="Proteomes" id="UP000198569">
    <property type="component" value="Unassembled WGS sequence"/>
</dbReference>
<name>A0A1H3BX52_9FLAO</name>
<evidence type="ECO:0000256" key="2">
    <source>
        <dbReference type="ARBA" id="ARBA00022840"/>
    </source>
</evidence>